<keyword evidence="4 10" id="KW-1133">Transmembrane helix</keyword>
<dbReference type="GO" id="GO:0043005">
    <property type="term" value="C:neuron projection"/>
    <property type="evidence" value="ECO:0007669"/>
    <property type="project" value="TreeGrafter"/>
</dbReference>
<evidence type="ECO:0000256" key="10">
    <source>
        <dbReference type="SAM" id="Phobius"/>
    </source>
</evidence>
<comment type="caution">
    <text evidence="12">The sequence shown here is derived from an EMBL/GenBank/DDBJ whole genome shotgun (WGS) entry which is preliminary data.</text>
</comment>
<dbReference type="GO" id="GO:0004979">
    <property type="term" value="F:beta-endorphin receptor activity"/>
    <property type="evidence" value="ECO:0007669"/>
    <property type="project" value="InterPro"/>
</dbReference>
<evidence type="ECO:0000259" key="11">
    <source>
        <dbReference type="PROSITE" id="PS50262"/>
    </source>
</evidence>
<sequence length="113" mass="12731">MVLVVVAVFIVCWTPIHIFVIITALVNIPTTTLQTITWHFCITLGYANSSLNPVLYGYLDENFKRCFREFCTPSPSVLEIQNSSRTGLTSRKLPQRDQHSANTGDRSNQQVDA</sequence>
<dbReference type="InterPro" id="IPR000276">
    <property type="entry name" value="GPCR_Rhodpsn"/>
</dbReference>
<keyword evidence="13" id="KW-1185">Reference proteome</keyword>
<dbReference type="GO" id="GO:0038047">
    <property type="term" value="F:morphine receptor activity"/>
    <property type="evidence" value="ECO:0007669"/>
    <property type="project" value="TreeGrafter"/>
</dbReference>
<keyword evidence="7 12" id="KW-0675">Receptor</keyword>
<evidence type="ECO:0000256" key="1">
    <source>
        <dbReference type="ARBA" id="ARBA00004651"/>
    </source>
</evidence>
<dbReference type="GO" id="GO:0031681">
    <property type="term" value="F:G-protein beta-subunit binding"/>
    <property type="evidence" value="ECO:0007669"/>
    <property type="project" value="TreeGrafter"/>
</dbReference>
<evidence type="ECO:0000256" key="6">
    <source>
        <dbReference type="ARBA" id="ARBA00023136"/>
    </source>
</evidence>
<keyword evidence="6 10" id="KW-0472">Membrane</keyword>
<accession>A0A4Z2INX0</accession>
<dbReference type="Proteomes" id="UP000314294">
    <property type="component" value="Unassembled WGS sequence"/>
</dbReference>
<dbReference type="GO" id="GO:0042923">
    <property type="term" value="F:neuropeptide binding"/>
    <property type="evidence" value="ECO:0007669"/>
    <property type="project" value="TreeGrafter"/>
</dbReference>
<evidence type="ECO:0000313" key="13">
    <source>
        <dbReference type="Proteomes" id="UP000314294"/>
    </source>
</evidence>
<keyword evidence="8" id="KW-0807">Transducer</keyword>
<dbReference type="OrthoDB" id="6076970at2759"/>
<evidence type="ECO:0000256" key="3">
    <source>
        <dbReference type="ARBA" id="ARBA00022692"/>
    </source>
</evidence>
<dbReference type="PRINTS" id="PR00237">
    <property type="entry name" value="GPCRRHODOPSN"/>
</dbReference>
<name>A0A4Z2INX0_9TELE</name>
<reference evidence="12 13" key="1">
    <citation type="submission" date="2019-03" db="EMBL/GenBank/DDBJ databases">
        <title>First draft genome of Liparis tanakae, snailfish: a comprehensive survey of snailfish specific genes.</title>
        <authorList>
            <person name="Kim W."/>
            <person name="Song I."/>
            <person name="Jeong J.-H."/>
            <person name="Kim D."/>
            <person name="Kim S."/>
            <person name="Ryu S."/>
            <person name="Song J.Y."/>
            <person name="Lee S.K."/>
        </authorList>
    </citation>
    <scope>NUCLEOTIDE SEQUENCE [LARGE SCALE GENOMIC DNA]</scope>
    <source>
        <tissue evidence="12">Muscle</tissue>
    </source>
</reference>
<evidence type="ECO:0000256" key="2">
    <source>
        <dbReference type="ARBA" id="ARBA00022475"/>
    </source>
</evidence>
<organism evidence="12 13">
    <name type="scientific">Liparis tanakae</name>
    <name type="common">Tanaka's snailfish</name>
    <dbReference type="NCBI Taxonomy" id="230148"/>
    <lineage>
        <taxon>Eukaryota</taxon>
        <taxon>Metazoa</taxon>
        <taxon>Chordata</taxon>
        <taxon>Craniata</taxon>
        <taxon>Vertebrata</taxon>
        <taxon>Euteleostomi</taxon>
        <taxon>Actinopterygii</taxon>
        <taxon>Neopterygii</taxon>
        <taxon>Teleostei</taxon>
        <taxon>Neoteleostei</taxon>
        <taxon>Acanthomorphata</taxon>
        <taxon>Eupercaria</taxon>
        <taxon>Perciformes</taxon>
        <taxon>Cottioidei</taxon>
        <taxon>Cottales</taxon>
        <taxon>Liparidae</taxon>
        <taxon>Liparis</taxon>
    </lineage>
</organism>
<dbReference type="PRINTS" id="PR00537">
    <property type="entry name" value="MUOPIOIDR"/>
</dbReference>
<feature type="transmembrane region" description="Helical" evidence="10">
    <location>
        <begin position="6"/>
        <end position="28"/>
    </location>
</feature>
<comment type="subcellular location">
    <subcellularLocation>
        <location evidence="1">Cell membrane</location>
        <topology evidence="1">Multi-pass membrane protein</topology>
    </subcellularLocation>
</comment>
<evidence type="ECO:0000256" key="9">
    <source>
        <dbReference type="SAM" id="MobiDB-lite"/>
    </source>
</evidence>
<dbReference type="AlphaFoldDB" id="A0A4Z2INX0"/>
<keyword evidence="2" id="KW-1003">Cell membrane</keyword>
<dbReference type="Gene3D" id="1.20.1070.10">
    <property type="entry name" value="Rhodopsin 7-helix transmembrane proteins"/>
    <property type="match status" value="1"/>
</dbReference>
<dbReference type="EMBL" id="SRLO01000064">
    <property type="protein sequence ID" value="TNN79521.1"/>
    <property type="molecule type" value="Genomic_DNA"/>
</dbReference>
<dbReference type="SUPFAM" id="SSF81321">
    <property type="entry name" value="Family A G protein-coupled receptor-like"/>
    <property type="match status" value="1"/>
</dbReference>
<dbReference type="InterPro" id="IPR017452">
    <property type="entry name" value="GPCR_Rhodpsn_7TM"/>
</dbReference>
<evidence type="ECO:0000313" key="12">
    <source>
        <dbReference type="EMBL" id="TNN79521.1"/>
    </source>
</evidence>
<feature type="domain" description="G-protein coupled receptors family 1 profile" evidence="11">
    <location>
        <begin position="1"/>
        <end position="56"/>
    </location>
</feature>
<keyword evidence="3 10" id="KW-0812">Transmembrane</keyword>
<feature type="region of interest" description="Disordered" evidence="9">
    <location>
        <begin position="82"/>
        <end position="113"/>
    </location>
</feature>
<dbReference type="PANTHER" id="PTHR24229:SF7">
    <property type="entry name" value="MU-TYPE OPIOID RECEPTOR"/>
    <property type="match status" value="1"/>
</dbReference>
<proteinExistence type="predicted"/>
<dbReference type="GO" id="GO:0005886">
    <property type="term" value="C:plasma membrane"/>
    <property type="evidence" value="ECO:0007669"/>
    <property type="project" value="UniProtKB-SubCell"/>
</dbReference>
<dbReference type="InterPro" id="IPR000105">
    <property type="entry name" value="Mu_opioid_rcpt"/>
</dbReference>
<evidence type="ECO:0000256" key="4">
    <source>
        <dbReference type="ARBA" id="ARBA00022989"/>
    </source>
</evidence>
<evidence type="ECO:0000256" key="8">
    <source>
        <dbReference type="ARBA" id="ARBA00023224"/>
    </source>
</evidence>
<dbReference type="GO" id="GO:0019233">
    <property type="term" value="P:sensory perception of pain"/>
    <property type="evidence" value="ECO:0007669"/>
    <property type="project" value="TreeGrafter"/>
</dbReference>
<keyword evidence="5" id="KW-0297">G-protein coupled receptor</keyword>
<protein>
    <submittedName>
        <fullName evidence="12">Mu-type opioid receptor</fullName>
    </submittedName>
</protein>
<evidence type="ECO:0000256" key="5">
    <source>
        <dbReference type="ARBA" id="ARBA00023040"/>
    </source>
</evidence>
<evidence type="ECO:0000256" key="7">
    <source>
        <dbReference type="ARBA" id="ARBA00023170"/>
    </source>
</evidence>
<dbReference type="GO" id="GO:0001965">
    <property type="term" value="F:G-protein alpha-subunit binding"/>
    <property type="evidence" value="ECO:0007669"/>
    <property type="project" value="TreeGrafter"/>
</dbReference>
<feature type="compositionally biased region" description="Polar residues" evidence="9">
    <location>
        <begin position="100"/>
        <end position="113"/>
    </location>
</feature>
<gene>
    <name evidence="12" type="primary">OPRM1_2</name>
    <name evidence="12" type="ORF">EYF80_010338</name>
</gene>
<dbReference type="PANTHER" id="PTHR24229">
    <property type="entry name" value="NEUROPEPTIDES RECEPTOR"/>
    <property type="match status" value="1"/>
</dbReference>
<dbReference type="PROSITE" id="PS50262">
    <property type="entry name" value="G_PROTEIN_RECEP_F1_2"/>
    <property type="match status" value="1"/>
</dbReference>
<dbReference type="Pfam" id="PF00001">
    <property type="entry name" value="7tm_1"/>
    <property type="match status" value="1"/>
</dbReference>